<organism evidence="4 5">
    <name type="scientific">Raphidocelis subcapitata</name>
    <dbReference type="NCBI Taxonomy" id="307507"/>
    <lineage>
        <taxon>Eukaryota</taxon>
        <taxon>Viridiplantae</taxon>
        <taxon>Chlorophyta</taxon>
        <taxon>core chlorophytes</taxon>
        <taxon>Chlorophyceae</taxon>
        <taxon>CS clade</taxon>
        <taxon>Sphaeropleales</taxon>
        <taxon>Selenastraceae</taxon>
        <taxon>Raphidocelis</taxon>
    </lineage>
</organism>
<dbReference type="Pfam" id="PF04072">
    <property type="entry name" value="LCM"/>
    <property type="match status" value="1"/>
</dbReference>
<feature type="compositionally biased region" description="Low complexity" evidence="3">
    <location>
        <begin position="1"/>
        <end position="21"/>
    </location>
</feature>
<feature type="region of interest" description="Disordered" evidence="3">
    <location>
        <begin position="169"/>
        <end position="204"/>
    </location>
</feature>
<dbReference type="OrthoDB" id="434488at2759"/>
<dbReference type="GO" id="GO:0032259">
    <property type="term" value="P:methylation"/>
    <property type="evidence" value="ECO:0007669"/>
    <property type="project" value="UniProtKB-KW"/>
</dbReference>
<keyword evidence="5" id="KW-1185">Reference proteome</keyword>
<name>A0A2V0P6Q7_9CHLO</name>
<reference evidence="4 5" key="1">
    <citation type="journal article" date="2018" name="Sci. Rep.">
        <title>Raphidocelis subcapitata (=Pseudokirchneriella subcapitata) provides an insight into genome evolution and environmental adaptations in the Sphaeropleales.</title>
        <authorList>
            <person name="Suzuki S."/>
            <person name="Yamaguchi H."/>
            <person name="Nakajima N."/>
            <person name="Kawachi M."/>
        </authorList>
    </citation>
    <scope>NUCLEOTIDE SEQUENCE [LARGE SCALE GENOMIC DNA]</scope>
    <source>
        <strain evidence="4 5">NIES-35</strain>
    </source>
</reference>
<feature type="compositionally biased region" description="Gly residues" evidence="3">
    <location>
        <begin position="173"/>
        <end position="204"/>
    </location>
</feature>
<keyword evidence="2" id="KW-0808">Transferase</keyword>
<dbReference type="InParanoid" id="A0A2V0P6Q7"/>
<accession>A0A2V0P6Q7</accession>
<protein>
    <recommendedName>
        <fullName evidence="6">S-adenosyl-L-methionine-dependent methyltransferase</fullName>
    </recommendedName>
</protein>
<dbReference type="FunCoup" id="A0A2V0P6Q7">
    <property type="interactions" value="30"/>
</dbReference>
<gene>
    <name evidence="4" type="ORF">Rsub_08535</name>
</gene>
<dbReference type="Gene3D" id="3.40.50.150">
    <property type="entry name" value="Vaccinia Virus protein VP39"/>
    <property type="match status" value="1"/>
</dbReference>
<keyword evidence="1" id="KW-0489">Methyltransferase</keyword>
<sequence length="371" mass="37816">MPAAEARPQPQPQPDSAAAPPGVVPESEPDLADRVQWTCRGACALRAIELLRRAPAPIVSDPLALAMAGRAALARFGALYDAWERDYGPGGHSYFAGRARVVDAMVSEAAAELARASEAAVQVVSIGAGMDTRPWRLSLPPGTAWFDVDQAPVLALKAKLLRGARAQLPAGSATGGGESSRSGDGGGGDDGGGSGSGGGGGSDGGGGYTGPFPLKCASYRQVVADLEEAGLAGSLAAAGFDASAPTVWVAEGVCYYLSLAANAALLRDAAACSPRGSRLIATHVPRCNLEANQTTKIDSPIARLFTVCVEDVLSAGLPEAAGWRGVARSEDFGDMVAARCGGARAYYPYGLEYSGGRKLPAIECVVTAERA</sequence>
<evidence type="ECO:0000256" key="2">
    <source>
        <dbReference type="ARBA" id="ARBA00022679"/>
    </source>
</evidence>
<feature type="region of interest" description="Disordered" evidence="3">
    <location>
        <begin position="1"/>
        <end position="30"/>
    </location>
</feature>
<dbReference type="STRING" id="307507.A0A2V0P6Q7"/>
<dbReference type="AlphaFoldDB" id="A0A2V0P6Q7"/>
<dbReference type="EMBL" id="BDRX01000066">
    <property type="protein sequence ID" value="GBF95554.1"/>
    <property type="molecule type" value="Genomic_DNA"/>
</dbReference>
<dbReference type="GO" id="GO:0008168">
    <property type="term" value="F:methyltransferase activity"/>
    <property type="evidence" value="ECO:0007669"/>
    <property type="project" value="UniProtKB-KW"/>
</dbReference>
<dbReference type="InterPro" id="IPR007213">
    <property type="entry name" value="Ppm1/Ppm2/Tcmp"/>
</dbReference>
<evidence type="ECO:0000256" key="1">
    <source>
        <dbReference type="ARBA" id="ARBA00022603"/>
    </source>
</evidence>
<evidence type="ECO:0000313" key="5">
    <source>
        <dbReference type="Proteomes" id="UP000247498"/>
    </source>
</evidence>
<evidence type="ECO:0000313" key="4">
    <source>
        <dbReference type="EMBL" id="GBF95554.1"/>
    </source>
</evidence>
<dbReference type="Proteomes" id="UP000247498">
    <property type="component" value="Unassembled WGS sequence"/>
</dbReference>
<evidence type="ECO:0000256" key="3">
    <source>
        <dbReference type="SAM" id="MobiDB-lite"/>
    </source>
</evidence>
<dbReference type="SUPFAM" id="SSF53335">
    <property type="entry name" value="S-adenosyl-L-methionine-dependent methyltransferases"/>
    <property type="match status" value="1"/>
</dbReference>
<dbReference type="InterPro" id="IPR029063">
    <property type="entry name" value="SAM-dependent_MTases_sf"/>
</dbReference>
<comment type="caution">
    <text evidence="4">The sequence shown here is derived from an EMBL/GenBank/DDBJ whole genome shotgun (WGS) entry which is preliminary data.</text>
</comment>
<evidence type="ECO:0008006" key="6">
    <source>
        <dbReference type="Google" id="ProtNLM"/>
    </source>
</evidence>
<proteinExistence type="predicted"/>
<dbReference type="PANTHER" id="PTHR43619:SF2">
    <property type="entry name" value="S-ADENOSYL-L-METHIONINE-DEPENDENT METHYLTRANSFERASES SUPERFAMILY PROTEIN"/>
    <property type="match status" value="1"/>
</dbReference>
<dbReference type="PANTHER" id="PTHR43619">
    <property type="entry name" value="S-ADENOSYL-L-METHIONINE-DEPENDENT METHYLTRANSFERASE YKTD-RELATED"/>
    <property type="match status" value="1"/>
</dbReference>